<accession>A0A0K2T2F6</accession>
<sequence length="53" mass="6314">MVCVDIPFWQMRNGIFFFRQGRRTRVGPLHTRTCPYIPVPVWSKTSVHIVRLL</sequence>
<reference evidence="1" key="1">
    <citation type="submission" date="2014-05" db="EMBL/GenBank/DDBJ databases">
        <authorList>
            <person name="Chronopoulou M."/>
        </authorList>
    </citation>
    <scope>NUCLEOTIDE SEQUENCE</scope>
    <source>
        <tissue evidence="1">Whole organism</tissue>
    </source>
</reference>
<organism evidence="1">
    <name type="scientific">Lepeophtheirus salmonis</name>
    <name type="common">Salmon louse</name>
    <name type="synonym">Caligus salmonis</name>
    <dbReference type="NCBI Taxonomy" id="72036"/>
    <lineage>
        <taxon>Eukaryota</taxon>
        <taxon>Metazoa</taxon>
        <taxon>Ecdysozoa</taxon>
        <taxon>Arthropoda</taxon>
        <taxon>Crustacea</taxon>
        <taxon>Multicrustacea</taxon>
        <taxon>Hexanauplia</taxon>
        <taxon>Copepoda</taxon>
        <taxon>Siphonostomatoida</taxon>
        <taxon>Caligidae</taxon>
        <taxon>Lepeophtheirus</taxon>
    </lineage>
</organism>
<dbReference type="EMBL" id="HACA01002421">
    <property type="protein sequence ID" value="CDW19782.1"/>
    <property type="molecule type" value="Transcribed_RNA"/>
</dbReference>
<dbReference type="AlphaFoldDB" id="A0A0K2T2F6"/>
<proteinExistence type="predicted"/>
<protein>
    <submittedName>
        <fullName evidence="1">Uncharacterized protein</fullName>
    </submittedName>
</protein>
<evidence type="ECO:0000313" key="1">
    <source>
        <dbReference type="EMBL" id="CDW19782.1"/>
    </source>
</evidence>
<name>A0A0K2T2F6_LEPSM</name>
<feature type="non-terminal residue" evidence="1">
    <location>
        <position position="53"/>
    </location>
</feature>